<organism evidence="2 3">
    <name type="scientific">Candidatus Dojkabacteria bacterium</name>
    <dbReference type="NCBI Taxonomy" id="2099670"/>
    <lineage>
        <taxon>Bacteria</taxon>
        <taxon>Candidatus Dojkabacteria</taxon>
    </lineage>
</organism>
<feature type="transmembrane region" description="Helical" evidence="1">
    <location>
        <begin position="142"/>
        <end position="159"/>
    </location>
</feature>
<feature type="transmembrane region" description="Helical" evidence="1">
    <location>
        <begin position="231"/>
        <end position="250"/>
    </location>
</feature>
<feature type="transmembrane region" description="Helical" evidence="1">
    <location>
        <begin position="116"/>
        <end position="136"/>
    </location>
</feature>
<name>A0A3M0Z350_9BACT</name>
<feature type="transmembrane region" description="Helical" evidence="1">
    <location>
        <begin position="283"/>
        <end position="305"/>
    </location>
</feature>
<comment type="caution">
    <text evidence="2">The sequence shown here is derived from an EMBL/GenBank/DDBJ whole genome shotgun (WGS) entry which is preliminary data.</text>
</comment>
<feature type="transmembrane region" description="Helical" evidence="1">
    <location>
        <begin position="326"/>
        <end position="344"/>
    </location>
</feature>
<gene>
    <name evidence="2" type="ORF">D6810_00895</name>
</gene>
<feature type="transmembrane region" description="Helical" evidence="1">
    <location>
        <begin position="202"/>
        <end position="219"/>
    </location>
</feature>
<feature type="transmembrane region" description="Helical" evidence="1">
    <location>
        <begin position="356"/>
        <end position="373"/>
    </location>
</feature>
<keyword evidence="1" id="KW-0472">Membrane</keyword>
<feature type="transmembrane region" description="Helical" evidence="1">
    <location>
        <begin position="9"/>
        <end position="26"/>
    </location>
</feature>
<evidence type="ECO:0008006" key="4">
    <source>
        <dbReference type="Google" id="ProtNLM"/>
    </source>
</evidence>
<evidence type="ECO:0000256" key="1">
    <source>
        <dbReference type="SAM" id="Phobius"/>
    </source>
</evidence>
<keyword evidence="1" id="KW-1133">Transmembrane helix</keyword>
<dbReference type="Proteomes" id="UP000269410">
    <property type="component" value="Unassembled WGS sequence"/>
</dbReference>
<sequence>MKHSSFTKLIIALACYFVVTSMLFVFKPDNYGDGTEYHLMTESFINHLSPEQRNDDNLQLAKAAEEAGWKTNFFNTHRYGGYFEAKNGNLYSYHFWLFPLLVVPVRLILEFFNFNSLMSFQVFNAILFSLLSMFIVKSYSKNLFLIWALTVVNISLFFLHWNHPEFWTYCLVITSLILFFDKKKTLPSVFLSAMASTQNPPIIFLSLFYSGYYLFKLIQDKITIKEKIKKVFLLIIFFSIAFLPFIFFYINFDTLNLIHKTGYSDFSLISPKRILELFFDPGIGIFFFSPILTLVVFVLPVFSIWKILKFANRNGVKIYEIANLDYTKYVLLFLVLIVMLAFASSTTNWNHGTYGPSRYVIWSVLPVSVFYAIEVLKKLQDSVRNSLYKLFKYLLYISILYSTILLILGSMLLPKFKLNLGNGGFIIFQRLVMEVAAPIYNPTTQIFKDRAKCRQDLYDCQNLFVYFSGDKCKKALVKVGYEDVMFDVCKLNGIKNVCYDEYCYYSF</sequence>
<evidence type="ECO:0000313" key="3">
    <source>
        <dbReference type="Proteomes" id="UP000269410"/>
    </source>
</evidence>
<proteinExistence type="predicted"/>
<reference evidence="2 3" key="1">
    <citation type="submission" date="2018-10" db="EMBL/GenBank/DDBJ databases">
        <title>Thermophilic Lithotrophy and Phototrophy in an Intertidal, Iron-rich, Geothermal Spring.</title>
        <authorList>
            <person name="Ward L.M."/>
            <person name="Idei A."/>
            <person name="Nakagawa M."/>
            <person name="Ueno Y."/>
            <person name="Fischer W."/>
            <person name="Mcglynn S.E."/>
        </authorList>
    </citation>
    <scope>NUCLEOTIDE SEQUENCE [LARGE SCALE GENOMIC DNA]</scope>
    <source>
        <strain evidence="2">J137</strain>
    </source>
</reference>
<feature type="transmembrane region" description="Helical" evidence="1">
    <location>
        <begin position="393"/>
        <end position="413"/>
    </location>
</feature>
<evidence type="ECO:0000313" key="2">
    <source>
        <dbReference type="EMBL" id="RMD77471.1"/>
    </source>
</evidence>
<accession>A0A3M0Z350</accession>
<dbReference type="EMBL" id="RFKV01000030">
    <property type="protein sequence ID" value="RMD77471.1"/>
    <property type="molecule type" value="Genomic_DNA"/>
</dbReference>
<protein>
    <recommendedName>
        <fullName evidence="4">Glycosyltransferase RgtA/B/C/D-like domain-containing protein</fullName>
    </recommendedName>
</protein>
<keyword evidence="1" id="KW-0812">Transmembrane</keyword>
<dbReference type="AlphaFoldDB" id="A0A3M0Z350"/>